<sequence>MGFIRNIWYGEHFKKWTKWEKFTWILRIAKDKFPLSKFSRMKRSIKKLEDKLGFNT</sequence>
<gene>
    <name evidence="1" type="ORF">LCGC14_0844040</name>
</gene>
<proteinExistence type="predicted"/>
<evidence type="ECO:0000313" key="1">
    <source>
        <dbReference type="EMBL" id="KKN29439.1"/>
    </source>
</evidence>
<dbReference type="AlphaFoldDB" id="A0A0F9PH08"/>
<name>A0A0F9PH08_9ZZZZ</name>
<organism evidence="1">
    <name type="scientific">marine sediment metagenome</name>
    <dbReference type="NCBI Taxonomy" id="412755"/>
    <lineage>
        <taxon>unclassified sequences</taxon>
        <taxon>metagenomes</taxon>
        <taxon>ecological metagenomes</taxon>
    </lineage>
</organism>
<reference evidence="1" key="1">
    <citation type="journal article" date="2015" name="Nature">
        <title>Complex archaea that bridge the gap between prokaryotes and eukaryotes.</title>
        <authorList>
            <person name="Spang A."/>
            <person name="Saw J.H."/>
            <person name="Jorgensen S.L."/>
            <person name="Zaremba-Niedzwiedzka K."/>
            <person name="Martijn J."/>
            <person name="Lind A.E."/>
            <person name="van Eijk R."/>
            <person name="Schleper C."/>
            <person name="Guy L."/>
            <person name="Ettema T.J."/>
        </authorList>
    </citation>
    <scope>NUCLEOTIDE SEQUENCE</scope>
</reference>
<dbReference type="EMBL" id="LAZR01002488">
    <property type="protein sequence ID" value="KKN29439.1"/>
    <property type="molecule type" value="Genomic_DNA"/>
</dbReference>
<comment type="caution">
    <text evidence="1">The sequence shown here is derived from an EMBL/GenBank/DDBJ whole genome shotgun (WGS) entry which is preliminary data.</text>
</comment>
<protein>
    <submittedName>
        <fullName evidence="1">Uncharacterized protein</fullName>
    </submittedName>
</protein>
<accession>A0A0F9PH08</accession>